<comment type="caution">
    <text evidence="2">The sequence shown here is derived from an EMBL/GenBank/DDBJ whole genome shotgun (WGS) entry which is preliminary data.</text>
</comment>
<feature type="region of interest" description="Disordered" evidence="1">
    <location>
        <begin position="1"/>
        <end position="287"/>
    </location>
</feature>
<dbReference type="Pfam" id="PF17104">
    <property type="entry name" value="YBL010C_LAA2"/>
    <property type="match status" value="1"/>
</dbReference>
<evidence type="ECO:0000256" key="1">
    <source>
        <dbReference type="SAM" id="MobiDB-lite"/>
    </source>
</evidence>
<evidence type="ECO:0000313" key="3">
    <source>
        <dbReference type="Proteomes" id="UP000190744"/>
    </source>
</evidence>
<feature type="compositionally biased region" description="Polar residues" evidence="1">
    <location>
        <begin position="185"/>
        <end position="196"/>
    </location>
</feature>
<dbReference type="AlphaFoldDB" id="A0A1S9RBS1"/>
<dbReference type="EMBL" id="LJBN01000205">
    <property type="protein sequence ID" value="OOQ82974.1"/>
    <property type="molecule type" value="Genomic_DNA"/>
</dbReference>
<protein>
    <submittedName>
        <fullName evidence="2">Uncharacterized protein</fullName>
    </submittedName>
</protein>
<evidence type="ECO:0000313" key="2">
    <source>
        <dbReference type="EMBL" id="OOQ82974.1"/>
    </source>
</evidence>
<dbReference type="PANTHER" id="PTHR38698">
    <property type="entry name" value="EXPRESSED PROTEIN"/>
    <property type="match status" value="1"/>
</dbReference>
<feature type="region of interest" description="Disordered" evidence="1">
    <location>
        <begin position="417"/>
        <end position="465"/>
    </location>
</feature>
<feature type="compositionally biased region" description="Polar residues" evidence="1">
    <location>
        <begin position="419"/>
        <end position="430"/>
    </location>
</feature>
<feature type="compositionally biased region" description="Acidic residues" evidence="1">
    <location>
        <begin position="239"/>
        <end position="287"/>
    </location>
</feature>
<organism evidence="2 3">
    <name type="scientific">Penicillium brasilianum</name>
    <dbReference type="NCBI Taxonomy" id="104259"/>
    <lineage>
        <taxon>Eukaryota</taxon>
        <taxon>Fungi</taxon>
        <taxon>Dikarya</taxon>
        <taxon>Ascomycota</taxon>
        <taxon>Pezizomycotina</taxon>
        <taxon>Eurotiomycetes</taxon>
        <taxon>Eurotiomycetidae</taxon>
        <taxon>Eurotiales</taxon>
        <taxon>Aspergillaceae</taxon>
        <taxon>Penicillium</taxon>
    </lineage>
</organism>
<feature type="compositionally biased region" description="Polar residues" evidence="1">
    <location>
        <begin position="45"/>
        <end position="58"/>
    </location>
</feature>
<proteinExistence type="predicted"/>
<gene>
    <name evidence="2" type="ORF">PEBR_38137</name>
</gene>
<accession>A0A1S9RBS1</accession>
<dbReference type="PANTHER" id="PTHR38698:SF1">
    <property type="entry name" value="FUNGAL PROTEIN"/>
    <property type="match status" value="1"/>
</dbReference>
<sequence length="537" mass="58100">MSDALPDSSTHLEPPSKTIEKEDPGASDNTASESDEEHFSDASEGHSNLQTKSLQTGRDSPVPRTRVERVDDSTQHGEVPGTEAYEKRGQDAVPDEIEVVPEGSHSRDPSPAGSQDRPLTPGGSPIPRTVVEKVDPESPSYGEVPGTDAYEKRQADAVPDVVTKTSADLDSVLPPPAVDRESPDSIASNASNQSIPETRLSRVDSIPPEDELPSRPRAHQRSPSDAMPDTVETVTDSPPPDDADEDQVPEEANDDDDDFGDDFDEFVEEQGGMGDDDFGDFDDGFQEPEVVEDTAGTTIPQQPQVPISVPPLIDFDNFQSTSELLTALQGTLDSLLPAAQDLSSAQPVEPIPDSSAIFSTERSLSLWSQLVAPPPLQPQNWVKSRIRRLFLVSLGVPVDLDEILPASKQKKLILPSIDLDNSGTTTPSHNQARKEGDDTAATGQAPTRSKTTRRGAAPPPELDLSSVRRLCATTDAALSGLTDAELTQHVSELEQVTLRASALLEYWLKRRDGLFSEKEAFEGVIENLVSHVRRVRK</sequence>
<name>A0A1S9RBS1_PENBI</name>
<feature type="compositionally biased region" description="Basic and acidic residues" evidence="1">
    <location>
        <begin position="65"/>
        <end position="75"/>
    </location>
</feature>
<dbReference type="InterPro" id="IPR031355">
    <property type="entry name" value="YBL010C/LAA2-like"/>
</dbReference>
<dbReference type="Proteomes" id="UP000190744">
    <property type="component" value="Unassembled WGS sequence"/>
</dbReference>
<reference evidence="3" key="1">
    <citation type="submission" date="2015-09" db="EMBL/GenBank/DDBJ databases">
        <authorList>
            <person name="Fill T.P."/>
            <person name="Baretta J.F."/>
            <person name="de Almeida L.G."/>
            <person name="Rocha M."/>
            <person name="de Souza D.H."/>
            <person name="Malavazi I."/>
            <person name="Cerdeira L.T."/>
            <person name="Hong H."/>
            <person name="Samborskyy M."/>
            <person name="de Vasconcelos A.T."/>
            <person name="Leadlay P."/>
            <person name="Rodrigues-Filho E."/>
        </authorList>
    </citation>
    <scope>NUCLEOTIDE SEQUENCE [LARGE SCALE GENOMIC DNA]</scope>
    <source>
        <strain evidence="3">LaBioMMi 136</strain>
    </source>
</reference>